<dbReference type="EMBL" id="FNGP01000001">
    <property type="protein sequence ID" value="SDL11539.1"/>
    <property type="molecule type" value="Genomic_DNA"/>
</dbReference>
<reference evidence="3 4" key="1">
    <citation type="submission" date="2016-10" db="EMBL/GenBank/DDBJ databases">
        <authorList>
            <person name="de Groot N.N."/>
        </authorList>
    </citation>
    <scope>NUCLEOTIDE SEQUENCE [LARGE SCALE GENOMIC DNA]</scope>
    <source>
        <strain evidence="3 4">CGMCC 1.9159</strain>
    </source>
</reference>
<dbReference type="InterPro" id="IPR013538">
    <property type="entry name" value="ASHA1/2-like_C"/>
</dbReference>
<dbReference type="Gene3D" id="3.30.530.20">
    <property type="match status" value="1"/>
</dbReference>
<evidence type="ECO:0000313" key="4">
    <source>
        <dbReference type="Proteomes" id="UP000199475"/>
    </source>
</evidence>
<dbReference type="Proteomes" id="UP000199475">
    <property type="component" value="Unassembled WGS sequence"/>
</dbReference>
<evidence type="ECO:0000313" key="3">
    <source>
        <dbReference type="EMBL" id="SDL11539.1"/>
    </source>
</evidence>
<dbReference type="OrthoDB" id="5185819at2"/>
<dbReference type="SUPFAM" id="SSF55961">
    <property type="entry name" value="Bet v1-like"/>
    <property type="match status" value="1"/>
</dbReference>
<organism evidence="3 4">
    <name type="scientific">Tessaracoccus oleiagri</name>
    <dbReference type="NCBI Taxonomy" id="686624"/>
    <lineage>
        <taxon>Bacteria</taxon>
        <taxon>Bacillati</taxon>
        <taxon>Actinomycetota</taxon>
        <taxon>Actinomycetes</taxon>
        <taxon>Propionibacteriales</taxon>
        <taxon>Propionibacteriaceae</taxon>
        <taxon>Tessaracoccus</taxon>
    </lineage>
</organism>
<dbReference type="AlphaFoldDB" id="A0A1G9HF93"/>
<feature type="domain" description="Activator of Hsp90 ATPase homologue 1/2-like C-terminal" evidence="2">
    <location>
        <begin position="28"/>
        <end position="156"/>
    </location>
</feature>
<dbReference type="RefSeq" id="WP_093248235.1">
    <property type="nucleotide sequence ID" value="NZ_FNGP01000001.1"/>
</dbReference>
<name>A0A1G9HF93_9ACTN</name>
<proteinExistence type="inferred from homology"/>
<evidence type="ECO:0000259" key="2">
    <source>
        <dbReference type="Pfam" id="PF08327"/>
    </source>
</evidence>
<accession>A0A1G9HF93</accession>
<keyword evidence="4" id="KW-1185">Reference proteome</keyword>
<gene>
    <name evidence="3" type="ORF">SAMN04488242_0265</name>
</gene>
<dbReference type="Pfam" id="PF08327">
    <property type="entry name" value="AHSA1"/>
    <property type="match status" value="1"/>
</dbReference>
<evidence type="ECO:0000256" key="1">
    <source>
        <dbReference type="ARBA" id="ARBA00006817"/>
    </source>
</evidence>
<sequence length="161" mass="18168">MTTTRYDTAAIRGDDNLPVIHITRDFRASPAQLMRAHLDPEVFSRWNGPDYLRTNIVEWDVRTGGSWRYLAEGESETHGFHGCFHAVGDDTVVQTFTWEGMPDEVSLERLWFEDLGDGTTRLHARSLFESFENRDGMLAAMGQGVDDGYAKLDRILAEGGV</sequence>
<dbReference type="InterPro" id="IPR023393">
    <property type="entry name" value="START-like_dom_sf"/>
</dbReference>
<comment type="similarity">
    <text evidence="1">Belongs to the AHA1 family.</text>
</comment>
<dbReference type="STRING" id="686624.SAMN04488242_0265"/>
<protein>
    <submittedName>
        <fullName evidence="3">Uncharacterized conserved protein YndB, AHSA1/START domain</fullName>
    </submittedName>
</protein>